<dbReference type="AlphaFoldDB" id="A0A9J6BD86"/>
<proteinExistence type="predicted"/>
<dbReference type="PROSITE" id="PS50181">
    <property type="entry name" value="FBOX"/>
    <property type="match status" value="1"/>
</dbReference>
<reference evidence="2" key="1">
    <citation type="submission" date="2021-03" db="EMBL/GenBank/DDBJ databases">
        <title>Chromosome level genome of the anhydrobiotic midge Polypedilum vanderplanki.</title>
        <authorList>
            <person name="Yoshida Y."/>
            <person name="Kikawada T."/>
            <person name="Gusev O."/>
        </authorList>
    </citation>
    <scope>NUCLEOTIDE SEQUENCE</scope>
    <source>
        <strain evidence="2">NIAS01</strain>
        <tissue evidence="2">Whole body or cell culture</tissue>
    </source>
</reference>
<evidence type="ECO:0000313" key="3">
    <source>
        <dbReference type="Proteomes" id="UP001107558"/>
    </source>
</evidence>
<accession>A0A9J6BD86</accession>
<dbReference type="SUPFAM" id="SSF52047">
    <property type="entry name" value="RNI-like"/>
    <property type="match status" value="1"/>
</dbReference>
<dbReference type="EMBL" id="JADBJN010000004">
    <property type="protein sequence ID" value="KAG5667499.1"/>
    <property type="molecule type" value="Genomic_DNA"/>
</dbReference>
<evidence type="ECO:0000313" key="2">
    <source>
        <dbReference type="EMBL" id="KAG5667499.1"/>
    </source>
</evidence>
<dbReference type="SMART" id="SM00256">
    <property type="entry name" value="FBOX"/>
    <property type="match status" value="1"/>
</dbReference>
<sequence length="425" mass="49794">MDICGFLPLEIIEIIFSYLPIKELLNASLVSKSWNNIIGSSEAFKKHSVVNLYHWDWDKNKFPEIKRSSREYEALNIKIFKCKDKDKSVLLNLLKSKNWRKVFFNVSKVSSQKHFVNFIQPLENVKDLSIMNVQIRELNKHNKIILNELESLSFSDIAIDTLYTFMAQQPSLKRLSLRFISSDILSKEQSGVVITNFLKSNSFIRELELNEDVTNDLFKKDITNKVKLSLKSLSIGLNNTESDVKNNLEIFLKSQYSSLEQLEILLQQKFDIRNEEFWWDHERNLREENNDLVILFDVWNDLHSLKFLCLRFMKDKNVAEISPSSYKNLKKNSNIKSLSIRHISRPNLQEKYILAILNLVPNLTSLYITKLTPSLVRVVAYNLKLLRKISYMNEENDAVNEYEALKNTNDESVNKFIKFSVEYLG</sequence>
<evidence type="ECO:0000259" key="1">
    <source>
        <dbReference type="PROSITE" id="PS50181"/>
    </source>
</evidence>
<dbReference type="Proteomes" id="UP001107558">
    <property type="component" value="Chromosome 4"/>
</dbReference>
<dbReference type="OrthoDB" id="10554189at2759"/>
<dbReference type="Pfam" id="PF00646">
    <property type="entry name" value="F-box"/>
    <property type="match status" value="1"/>
</dbReference>
<dbReference type="InterPro" id="IPR036047">
    <property type="entry name" value="F-box-like_dom_sf"/>
</dbReference>
<dbReference type="Gene3D" id="1.20.1280.50">
    <property type="match status" value="1"/>
</dbReference>
<gene>
    <name evidence="2" type="ORF">PVAND_015478</name>
</gene>
<comment type="caution">
    <text evidence="2">The sequence shown here is derived from an EMBL/GenBank/DDBJ whole genome shotgun (WGS) entry which is preliminary data.</text>
</comment>
<protein>
    <recommendedName>
        <fullName evidence="1">F-box domain-containing protein</fullName>
    </recommendedName>
</protein>
<keyword evidence="3" id="KW-1185">Reference proteome</keyword>
<organism evidence="2 3">
    <name type="scientific">Polypedilum vanderplanki</name>
    <name type="common">Sleeping chironomid midge</name>
    <dbReference type="NCBI Taxonomy" id="319348"/>
    <lineage>
        <taxon>Eukaryota</taxon>
        <taxon>Metazoa</taxon>
        <taxon>Ecdysozoa</taxon>
        <taxon>Arthropoda</taxon>
        <taxon>Hexapoda</taxon>
        <taxon>Insecta</taxon>
        <taxon>Pterygota</taxon>
        <taxon>Neoptera</taxon>
        <taxon>Endopterygota</taxon>
        <taxon>Diptera</taxon>
        <taxon>Nematocera</taxon>
        <taxon>Chironomoidea</taxon>
        <taxon>Chironomidae</taxon>
        <taxon>Chironominae</taxon>
        <taxon>Polypedilum</taxon>
        <taxon>Polypedilum</taxon>
    </lineage>
</organism>
<feature type="domain" description="F-box" evidence="1">
    <location>
        <begin position="7"/>
        <end position="47"/>
    </location>
</feature>
<dbReference type="SUPFAM" id="SSF81383">
    <property type="entry name" value="F-box domain"/>
    <property type="match status" value="1"/>
</dbReference>
<dbReference type="InterPro" id="IPR001810">
    <property type="entry name" value="F-box_dom"/>
</dbReference>
<name>A0A9J6BD86_POLVA</name>